<dbReference type="Pfam" id="PF13280">
    <property type="entry name" value="WYL"/>
    <property type="match status" value="1"/>
</dbReference>
<dbReference type="PANTHER" id="PTHR34580">
    <property type="match status" value="1"/>
</dbReference>
<feature type="domain" description="WCX" evidence="2">
    <location>
        <begin position="273"/>
        <end position="322"/>
    </location>
</feature>
<dbReference type="EMBL" id="BJML01000004">
    <property type="protein sequence ID" value="GEB45753.1"/>
    <property type="molecule type" value="Genomic_DNA"/>
</dbReference>
<dbReference type="Proteomes" id="UP000319525">
    <property type="component" value="Unassembled WGS sequence"/>
</dbReference>
<dbReference type="InterPro" id="IPR026881">
    <property type="entry name" value="WYL_dom"/>
</dbReference>
<evidence type="ECO:0000313" key="4">
    <source>
        <dbReference type="Proteomes" id="UP000319525"/>
    </source>
</evidence>
<feature type="domain" description="WYL" evidence="1">
    <location>
        <begin position="159"/>
        <end position="221"/>
    </location>
</feature>
<reference evidence="3 4" key="1">
    <citation type="submission" date="2019-06" db="EMBL/GenBank/DDBJ databases">
        <title>Whole genome shotgun sequence of Microbacterium testaceum NBRC 12675.</title>
        <authorList>
            <person name="Hosoyama A."/>
            <person name="Uohara A."/>
            <person name="Ohji S."/>
            <person name="Ichikawa N."/>
        </authorList>
    </citation>
    <scope>NUCLEOTIDE SEQUENCE [LARGE SCALE GENOMIC DNA]</scope>
    <source>
        <strain evidence="3 4">NBRC 12675</strain>
    </source>
</reference>
<comment type="caution">
    <text evidence="3">The sequence shown here is derived from an EMBL/GenBank/DDBJ whole genome shotgun (WGS) entry which is preliminary data.</text>
</comment>
<dbReference type="InterPro" id="IPR051534">
    <property type="entry name" value="CBASS_pafABC_assoc_protein"/>
</dbReference>
<dbReference type="PROSITE" id="PS52050">
    <property type="entry name" value="WYL"/>
    <property type="match status" value="1"/>
</dbReference>
<evidence type="ECO:0000313" key="3">
    <source>
        <dbReference type="EMBL" id="GEB45753.1"/>
    </source>
</evidence>
<name>A0A4Y3QM57_MICTE</name>
<dbReference type="PANTHER" id="PTHR34580:SF3">
    <property type="entry name" value="PROTEIN PAFB"/>
    <property type="match status" value="1"/>
</dbReference>
<accession>A0A4Y3QM57</accession>
<evidence type="ECO:0000259" key="2">
    <source>
        <dbReference type="Pfam" id="PF25583"/>
    </source>
</evidence>
<organism evidence="3 4">
    <name type="scientific">Microbacterium testaceum</name>
    <name type="common">Aureobacterium testaceum</name>
    <name type="synonym">Brevibacterium testaceum</name>
    <dbReference type="NCBI Taxonomy" id="2033"/>
    <lineage>
        <taxon>Bacteria</taxon>
        <taxon>Bacillati</taxon>
        <taxon>Actinomycetota</taxon>
        <taxon>Actinomycetes</taxon>
        <taxon>Micrococcales</taxon>
        <taxon>Microbacteriaceae</taxon>
        <taxon>Microbacterium</taxon>
    </lineage>
</organism>
<protein>
    <submittedName>
        <fullName evidence="3">WYL domain-containing protein</fullName>
    </submittedName>
</protein>
<dbReference type="GeneID" id="57144386"/>
<gene>
    <name evidence="3" type="ORF">MTE01_16980</name>
</gene>
<dbReference type="InterPro" id="IPR057727">
    <property type="entry name" value="WCX_dom"/>
</dbReference>
<dbReference type="RefSeq" id="WP_103209665.1">
    <property type="nucleotide sequence ID" value="NZ_BJML01000004.1"/>
</dbReference>
<dbReference type="Pfam" id="PF25583">
    <property type="entry name" value="WCX"/>
    <property type="match status" value="1"/>
</dbReference>
<dbReference type="AlphaFoldDB" id="A0A4Y3QM57"/>
<proteinExistence type="predicted"/>
<evidence type="ECO:0000259" key="1">
    <source>
        <dbReference type="Pfam" id="PF13280"/>
    </source>
</evidence>
<dbReference type="OrthoDB" id="3268930at2"/>
<sequence>MPATVSRNAPEERLVNLVVALMATEQGLTKDTILSSVAGYREQLEAGASKDALEKMFERDKESLRGLGVPIETIGNRADPDDLREARYRVPTAEYALPEDITFSPAEVALLNIAGGVWGTESLSADARSGLRKIRALGIAVDEPIIGYSPRIRVRDASFAALQRAIEQSRVVTFTYLRPGEARPRERRVQPLALVEYEARWHVYGYDLNVDADRTFLLSRIVGEVTILRKSFPAALREGAGERALDGLRAVAARQRALLEVHPGTEAALRLDRRAEQAPQGIRVPYVDLHVFADELASYGPEVRVVEPADLRTEVIRRLEATVALHGGAP</sequence>